<dbReference type="AlphaFoldDB" id="A0AB38CFK2"/>
<dbReference type="Proteomes" id="UP000182489">
    <property type="component" value="Unassembled WGS sequence"/>
</dbReference>
<evidence type="ECO:0000256" key="1">
    <source>
        <dbReference type="SAM" id="SignalP"/>
    </source>
</evidence>
<organism evidence="2 3">
    <name type="scientific">Janthinobacterium lividum</name>
    <dbReference type="NCBI Taxonomy" id="29581"/>
    <lineage>
        <taxon>Bacteria</taxon>
        <taxon>Pseudomonadati</taxon>
        <taxon>Pseudomonadota</taxon>
        <taxon>Betaproteobacteria</taxon>
        <taxon>Burkholderiales</taxon>
        <taxon>Oxalobacteraceae</taxon>
        <taxon>Janthinobacterium</taxon>
    </lineage>
</organism>
<name>A0AB38CFK2_9BURK</name>
<dbReference type="RefSeq" id="WP_080698496.1">
    <property type="nucleotide sequence ID" value="NZ_FPKH01000008.1"/>
</dbReference>
<protein>
    <recommendedName>
        <fullName evidence="4">DUF4198 domain-containing protein</fullName>
    </recommendedName>
</protein>
<evidence type="ECO:0008006" key="4">
    <source>
        <dbReference type="Google" id="ProtNLM"/>
    </source>
</evidence>
<evidence type="ECO:0000313" key="2">
    <source>
        <dbReference type="EMBL" id="SFY24188.1"/>
    </source>
</evidence>
<accession>A0AB38CFK2</accession>
<gene>
    <name evidence="2" type="ORF">SAMN03097694_5281</name>
</gene>
<evidence type="ECO:0000313" key="3">
    <source>
        <dbReference type="Proteomes" id="UP000182489"/>
    </source>
</evidence>
<feature type="chain" id="PRO_5044231152" description="DUF4198 domain-containing protein" evidence="1">
    <location>
        <begin position="20"/>
        <end position="229"/>
    </location>
</feature>
<reference evidence="2 3" key="1">
    <citation type="submission" date="2016-11" db="EMBL/GenBank/DDBJ databases">
        <authorList>
            <person name="Varghese N."/>
            <person name="Submissions S."/>
        </authorList>
    </citation>
    <scope>NUCLEOTIDE SEQUENCE [LARGE SCALE GENOMIC DNA]</scope>
    <source>
        <strain evidence="2 3">NFR18</strain>
    </source>
</reference>
<dbReference type="EMBL" id="FPKH01000008">
    <property type="protein sequence ID" value="SFY24188.1"/>
    <property type="molecule type" value="Genomic_DNA"/>
</dbReference>
<proteinExistence type="predicted"/>
<sequence>MLRTLFLSLFLLASGLAHAAPLTWGLHGMVLFGGKQGLYASHLPMFHAPHDYQAVLQVRLADPVLDARLRQQLDGHTALWTLEPEHFELARLLPAAPLPLRQFQATVVRGHFEKDGKAEPGYGAAAIIVERVLLMRQLSPAPATHASARYLQVGDGTQRFLVKRIDSRPDFEHIVAWTSPQDAPHDDVVVAKTGVQETPAASLQAALRAQPGKTARLRGTVYFSTEDVR</sequence>
<feature type="signal peptide" evidence="1">
    <location>
        <begin position="1"/>
        <end position="19"/>
    </location>
</feature>
<comment type="caution">
    <text evidence="2">The sequence shown here is derived from an EMBL/GenBank/DDBJ whole genome shotgun (WGS) entry which is preliminary data.</text>
</comment>
<keyword evidence="1" id="KW-0732">Signal</keyword>